<dbReference type="EMBL" id="SJPL01000001">
    <property type="protein sequence ID" value="TWT72545.1"/>
    <property type="molecule type" value="Genomic_DNA"/>
</dbReference>
<evidence type="ECO:0000313" key="4">
    <source>
        <dbReference type="Proteomes" id="UP000317238"/>
    </source>
</evidence>
<comment type="caution">
    <text evidence="1">The sequence shown here is derived from an EMBL/GenBank/DDBJ whole genome shotgun (WGS) entry which is preliminary data.</text>
</comment>
<reference evidence="3 4" key="1">
    <citation type="submission" date="2019-02" db="EMBL/GenBank/DDBJ databases">
        <title>Deep-cultivation of Planctomycetes and their phenomic and genomic characterization uncovers novel biology.</title>
        <authorList>
            <person name="Wiegand S."/>
            <person name="Jogler M."/>
            <person name="Boedeker C."/>
            <person name="Pinto D."/>
            <person name="Vollmers J."/>
            <person name="Rivas-Marin E."/>
            <person name="Kohn T."/>
            <person name="Peeters S.H."/>
            <person name="Heuer A."/>
            <person name="Rast P."/>
            <person name="Oberbeckmann S."/>
            <person name="Bunk B."/>
            <person name="Jeske O."/>
            <person name="Meyerdierks A."/>
            <person name="Storesund J.E."/>
            <person name="Kallscheuer N."/>
            <person name="Luecker S."/>
            <person name="Lage O.M."/>
            <person name="Pohl T."/>
            <person name="Merkel B.J."/>
            <person name="Hornburger P."/>
            <person name="Mueller R.-W."/>
            <person name="Bruemmer F."/>
            <person name="Labrenz M."/>
            <person name="Spormann A.M."/>
            <person name="Op Den Camp H."/>
            <person name="Overmann J."/>
            <person name="Amann R."/>
            <person name="Jetten M.S.M."/>
            <person name="Mascher T."/>
            <person name="Medema M.H."/>
            <person name="Devos D.P."/>
            <person name="Kaster A.-K."/>
            <person name="Ovreas L."/>
            <person name="Rohde M."/>
            <person name="Galperin M.Y."/>
            <person name="Jogler C."/>
        </authorList>
    </citation>
    <scope>NUCLEOTIDE SEQUENCE [LARGE SCALE GENOMIC DNA]</scope>
    <source>
        <strain evidence="1 4">Pan14r</strain>
        <strain evidence="2 3">V7</strain>
    </source>
</reference>
<dbReference type="RefSeq" id="WP_146416019.1">
    <property type="nucleotide sequence ID" value="NZ_SJPL01000001.1"/>
</dbReference>
<keyword evidence="4" id="KW-1185">Reference proteome</keyword>
<accession>A0A5C5YE20</accession>
<gene>
    <name evidence="1" type="ORF">Pan14r_48650</name>
    <name evidence="2" type="ORF">V7x_51490</name>
</gene>
<dbReference type="EMBL" id="SJPZ01000002">
    <property type="protein sequence ID" value="TWU63409.1"/>
    <property type="molecule type" value="Genomic_DNA"/>
</dbReference>
<evidence type="ECO:0000313" key="2">
    <source>
        <dbReference type="EMBL" id="TWU63409.1"/>
    </source>
</evidence>
<organism evidence="1 4">
    <name type="scientific">Crateriforma conspicua</name>
    <dbReference type="NCBI Taxonomy" id="2527996"/>
    <lineage>
        <taxon>Bacteria</taxon>
        <taxon>Pseudomonadati</taxon>
        <taxon>Planctomycetota</taxon>
        <taxon>Planctomycetia</taxon>
        <taxon>Planctomycetales</taxon>
        <taxon>Planctomycetaceae</taxon>
        <taxon>Crateriforma</taxon>
    </lineage>
</organism>
<dbReference type="OrthoDB" id="276662at2"/>
<dbReference type="Proteomes" id="UP000316476">
    <property type="component" value="Unassembled WGS sequence"/>
</dbReference>
<name>A0A5C5YE20_9PLAN</name>
<sequence>MDKFYVQSGSFRCVVQADDSRKAALWAVHQVMGQILPIDGDEPTASESADGNEASKPVAVLGGRVKVSRRGYDRDDAGEMPTMDVVADWNQMVTTLDRLQRMMYRAA</sequence>
<dbReference type="AlphaFoldDB" id="A0A5C5YE20"/>
<proteinExistence type="predicted"/>
<protein>
    <submittedName>
        <fullName evidence="1">Uncharacterized protein</fullName>
    </submittedName>
</protein>
<dbReference type="Proteomes" id="UP000317238">
    <property type="component" value="Unassembled WGS sequence"/>
</dbReference>
<evidence type="ECO:0000313" key="1">
    <source>
        <dbReference type="EMBL" id="TWT72545.1"/>
    </source>
</evidence>
<accession>A0A5C6FPT3</accession>
<evidence type="ECO:0000313" key="3">
    <source>
        <dbReference type="Proteomes" id="UP000316476"/>
    </source>
</evidence>